<dbReference type="SUPFAM" id="SSF53328">
    <property type="entry name" value="Formyltransferase"/>
    <property type="match status" value="1"/>
</dbReference>
<dbReference type="InterPro" id="IPR041711">
    <property type="entry name" value="Met-tRNA-FMT_N"/>
</dbReference>
<evidence type="ECO:0000256" key="4">
    <source>
        <dbReference type="ARBA" id="ARBA00022917"/>
    </source>
</evidence>
<accession>A0AAW9SXC7</accession>
<dbReference type="HAMAP" id="MF_00182">
    <property type="entry name" value="Formyl_trans"/>
    <property type="match status" value="1"/>
</dbReference>
<dbReference type="CDD" id="cd08646">
    <property type="entry name" value="FMT_core_Met-tRNA-FMT_N"/>
    <property type="match status" value="1"/>
</dbReference>
<protein>
    <recommendedName>
        <fullName evidence="2 5">Methionyl-tRNA formyltransferase</fullName>
        <ecNumber evidence="2 5">2.1.2.9</ecNumber>
    </recommendedName>
</protein>
<dbReference type="InterPro" id="IPR011034">
    <property type="entry name" value="Formyl_transferase-like_C_sf"/>
</dbReference>
<dbReference type="RefSeq" id="WP_284826980.1">
    <property type="nucleotide sequence ID" value="NZ_JASOOY020000035.1"/>
</dbReference>
<dbReference type="InterPro" id="IPR005793">
    <property type="entry name" value="Formyl_trans_C"/>
</dbReference>
<dbReference type="Proteomes" id="UP001223646">
    <property type="component" value="Unassembled WGS sequence"/>
</dbReference>
<dbReference type="InterPro" id="IPR005794">
    <property type="entry name" value="Fmt"/>
</dbReference>
<evidence type="ECO:0000256" key="1">
    <source>
        <dbReference type="ARBA" id="ARBA00010699"/>
    </source>
</evidence>
<dbReference type="SUPFAM" id="SSF50486">
    <property type="entry name" value="FMT C-terminal domain-like"/>
    <property type="match status" value="1"/>
</dbReference>
<feature type="domain" description="Formyl transferase C-terminal" evidence="7">
    <location>
        <begin position="207"/>
        <end position="316"/>
    </location>
</feature>
<reference evidence="8" key="1">
    <citation type="submission" date="2023-05" db="EMBL/GenBank/DDBJ databases">
        <authorList>
            <person name="Du J."/>
        </authorList>
    </citation>
    <scope>NUCLEOTIDE SEQUENCE</scope>
    <source>
        <strain evidence="8">UMB1064</strain>
    </source>
</reference>
<keyword evidence="4 5" id="KW-0648">Protein biosynthesis</keyword>
<dbReference type="EMBL" id="JASOOY020000035">
    <property type="protein sequence ID" value="MEO3718113.1"/>
    <property type="molecule type" value="Genomic_DNA"/>
</dbReference>
<sequence>MRLIFAGTPEPAVVALKKLLEDSHHEIVAVLTRPDARRGRGKSLSPSPVKALALEHDIPVLTPTTLRDAEIQQQIRELNADCIPVVAYGNLVPEELLDVPTHGWVNLHFSLLPAWRGAAPVQAAIAAGDEVTGASTFRIEKGLDTGPVFGTVTEAIRSTDNADDLLTRLAFSGADLLTATMDGIEAGALRPTAQPEQDVSYAAKFGPEDARIVWTQPRHLLDRRARAFTPAPGAWTTLDGARLKVGELTPLSDEDSAAVDEVRKAAAPEAAAATPGELVVEKHRVSVRCADGYVQLVKVQPQGKKMMDASDWARGSQPGGKVCE</sequence>
<evidence type="ECO:0000259" key="6">
    <source>
        <dbReference type="Pfam" id="PF00551"/>
    </source>
</evidence>
<evidence type="ECO:0000259" key="7">
    <source>
        <dbReference type="Pfam" id="PF02911"/>
    </source>
</evidence>
<dbReference type="GO" id="GO:0004479">
    <property type="term" value="F:methionyl-tRNA formyltransferase activity"/>
    <property type="evidence" value="ECO:0007669"/>
    <property type="project" value="UniProtKB-UniRule"/>
</dbReference>
<dbReference type="InterPro" id="IPR002376">
    <property type="entry name" value="Formyl_transf_N"/>
</dbReference>
<dbReference type="AlphaFoldDB" id="A0AAW9SXC7"/>
<dbReference type="PANTHER" id="PTHR11138">
    <property type="entry name" value="METHIONYL-TRNA FORMYLTRANSFERASE"/>
    <property type="match status" value="1"/>
</dbReference>
<proteinExistence type="inferred from homology"/>
<evidence type="ECO:0000313" key="8">
    <source>
        <dbReference type="EMBL" id="MEO3718113.1"/>
    </source>
</evidence>
<dbReference type="CDD" id="cd08704">
    <property type="entry name" value="Met_tRNA_FMT_C"/>
    <property type="match status" value="1"/>
</dbReference>
<dbReference type="FunFam" id="3.40.50.12230:FF:000001">
    <property type="entry name" value="Methionyl-tRNA formyltransferase"/>
    <property type="match status" value="1"/>
</dbReference>
<organism evidence="8 9">
    <name type="scientific">Corynebacterium amycolatum</name>
    <dbReference type="NCBI Taxonomy" id="43765"/>
    <lineage>
        <taxon>Bacteria</taxon>
        <taxon>Bacillati</taxon>
        <taxon>Actinomycetota</taxon>
        <taxon>Actinomycetes</taxon>
        <taxon>Mycobacteriales</taxon>
        <taxon>Corynebacteriaceae</taxon>
        <taxon>Corynebacterium</taxon>
    </lineage>
</organism>
<evidence type="ECO:0000256" key="5">
    <source>
        <dbReference type="HAMAP-Rule" id="MF_00182"/>
    </source>
</evidence>
<feature type="binding site" evidence="5">
    <location>
        <begin position="110"/>
        <end position="113"/>
    </location>
    <ligand>
        <name>(6S)-5,6,7,8-tetrahydrofolate</name>
        <dbReference type="ChEBI" id="CHEBI:57453"/>
    </ligand>
</feature>
<evidence type="ECO:0000256" key="2">
    <source>
        <dbReference type="ARBA" id="ARBA00012261"/>
    </source>
</evidence>
<dbReference type="NCBIfam" id="TIGR00460">
    <property type="entry name" value="fmt"/>
    <property type="match status" value="1"/>
</dbReference>
<gene>
    <name evidence="5 8" type="primary">fmt</name>
    <name evidence="8" type="ORF">QP460_011025</name>
</gene>
<dbReference type="Pfam" id="PF02911">
    <property type="entry name" value="Formyl_trans_C"/>
    <property type="match status" value="1"/>
</dbReference>
<dbReference type="Pfam" id="PF00551">
    <property type="entry name" value="Formyl_trans_N"/>
    <property type="match status" value="1"/>
</dbReference>
<dbReference type="Gene3D" id="3.40.50.12230">
    <property type="match status" value="1"/>
</dbReference>
<comment type="function">
    <text evidence="5">Attaches a formyl group to the free amino group of methionyl-tRNA(fMet). The formyl group appears to play a dual role in the initiator identity of N-formylmethionyl-tRNA by promoting its recognition by IF2 and preventing the misappropriation of this tRNA by the elongation apparatus.</text>
</comment>
<dbReference type="GO" id="GO:0005829">
    <property type="term" value="C:cytosol"/>
    <property type="evidence" value="ECO:0007669"/>
    <property type="project" value="TreeGrafter"/>
</dbReference>
<evidence type="ECO:0000313" key="9">
    <source>
        <dbReference type="Proteomes" id="UP001223646"/>
    </source>
</evidence>
<dbReference type="PANTHER" id="PTHR11138:SF5">
    <property type="entry name" value="METHIONYL-TRNA FORMYLTRANSFERASE, MITOCHONDRIAL"/>
    <property type="match status" value="1"/>
</dbReference>
<name>A0AAW9SXC7_CORAY</name>
<reference evidence="8" key="2">
    <citation type="submission" date="2024-05" db="EMBL/GenBank/DDBJ databases">
        <authorList>
            <person name="Wolfe A."/>
        </authorList>
    </citation>
    <scope>NUCLEOTIDE SEQUENCE</scope>
    <source>
        <strain evidence="8">UMB1064</strain>
    </source>
</reference>
<keyword evidence="3 5" id="KW-0808">Transferase</keyword>
<dbReference type="InterPro" id="IPR044135">
    <property type="entry name" value="Met-tRNA-FMT_C"/>
</dbReference>
<comment type="caution">
    <text evidence="8">The sequence shown here is derived from an EMBL/GenBank/DDBJ whole genome shotgun (WGS) entry which is preliminary data.</text>
</comment>
<feature type="domain" description="Formyl transferase N-terminal" evidence="6">
    <location>
        <begin position="2"/>
        <end position="178"/>
    </location>
</feature>
<dbReference type="InterPro" id="IPR036477">
    <property type="entry name" value="Formyl_transf_N_sf"/>
</dbReference>
<evidence type="ECO:0000256" key="3">
    <source>
        <dbReference type="ARBA" id="ARBA00022679"/>
    </source>
</evidence>
<comment type="similarity">
    <text evidence="1 5">Belongs to the Fmt family.</text>
</comment>
<comment type="catalytic activity">
    <reaction evidence="5">
        <text>L-methionyl-tRNA(fMet) + (6R)-10-formyltetrahydrofolate = N-formyl-L-methionyl-tRNA(fMet) + (6S)-5,6,7,8-tetrahydrofolate + H(+)</text>
        <dbReference type="Rhea" id="RHEA:24380"/>
        <dbReference type="Rhea" id="RHEA-COMP:9952"/>
        <dbReference type="Rhea" id="RHEA-COMP:9953"/>
        <dbReference type="ChEBI" id="CHEBI:15378"/>
        <dbReference type="ChEBI" id="CHEBI:57453"/>
        <dbReference type="ChEBI" id="CHEBI:78530"/>
        <dbReference type="ChEBI" id="CHEBI:78844"/>
        <dbReference type="ChEBI" id="CHEBI:195366"/>
        <dbReference type="EC" id="2.1.2.9"/>
    </reaction>
</comment>
<dbReference type="EC" id="2.1.2.9" evidence="2 5"/>